<gene>
    <name evidence="4" type="primary">LOC113795821</name>
    <name evidence="3" type="synonym">LOC113790871</name>
</gene>
<reference evidence="3 4" key="1">
    <citation type="submission" date="2025-04" db="UniProtKB">
        <authorList>
            <consortium name="RefSeq"/>
        </authorList>
    </citation>
    <scope>IDENTIFICATION</scope>
    <source>
        <strain evidence="3 4">Airmid</strain>
    </source>
</reference>
<dbReference type="RefSeq" id="XP_027196376.1">
    <property type="nucleotide sequence ID" value="XM_027340575.1"/>
</dbReference>
<protein>
    <submittedName>
        <fullName evidence="3">Uncharacterized protein LOC113790871</fullName>
    </submittedName>
    <submittedName>
        <fullName evidence="4">Uncharacterized protein LOC113795821</fullName>
    </submittedName>
</protein>
<organism evidence="2 4">
    <name type="scientific">Dermatophagoides pteronyssinus</name>
    <name type="common">European house dust mite</name>
    <dbReference type="NCBI Taxonomy" id="6956"/>
    <lineage>
        <taxon>Eukaryota</taxon>
        <taxon>Metazoa</taxon>
        <taxon>Ecdysozoa</taxon>
        <taxon>Arthropoda</taxon>
        <taxon>Chelicerata</taxon>
        <taxon>Arachnida</taxon>
        <taxon>Acari</taxon>
        <taxon>Acariformes</taxon>
        <taxon>Sarcoptiformes</taxon>
        <taxon>Astigmata</taxon>
        <taxon>Psoroptidia</taxon>
        <taxon>Analgoidea</taxon>
        <taxon>Pyroglyphidae</taxon>
        <taxon>Dermatophagoidinae</taxon>
        <taxon>Dermatophagoides</taxon>
    </lineage>
</organism>
<keyword evidence="1" id="KW-0812">Transmembrane</keyword>
<dbReference type="KEGG" id="dpte:113790871"/>
<evidence type="ECO:0000256" key="1">
    <source>
        <dbReference type="SAM" id="Phobius"/>
    </source>
</evidence>
<feature type="non-terminal residue" evidence="4">
    <location>
        <position position="141"/>
    </location>
</feature>
<keyword evidence="1" id="KW-0472">Membrane</keyword>
<evidence type="ECO:0000313" key="3">
    <source>
        <dbReference type="RefSeq" id="XP_027196376.1"/>
    </source>
</evidence>
<sequence>MLALIAMLGIRTFYFHPVDTASFQVLYDCIVYNTDQYYQINPLINLFISIRVWLDSWLELDQVVQELFEKQNHMRMFLYATIKGRSRCLLLVMIADLLTYGFHIFLAIASIPCAIIILPVIFQYNMVQNSWIFKFTFIIEV</sequence>
<dbReference type="Proteomes" id="UP000515146">
    <property type="component" value="Unplaced"/>
</dbReference>
<name>A0A6P6YB55_DERPT</name>
<evidence type="ECO:0000313" key="4">
    <source>
        <dbReference type="RefSeq" id="XP_027201844.1"/>
    </source>
</evidence>
<keyword evidence="2" id="KW-1185">Reference proteome</keyword>
<dbReference type="AlphaFoldDB" id="A0A6P6YB55"/>
<feature type="transmembrane region" description="Helical" evidence="1">
    <location>
        <begin position="100"/>
        <end position="122"/>
    </location>
</feature>
<evidence type="ECO:0000313" key="2">
    <source>
        <dbReference type="Proteomes" id="UP000515146"/>
    </source>
</evidence>
<dbReference type="KEGG" id="dpte:113795821"/>
<keyword evidence="1" id="KW-1133">Transmembrane helix</keyword>
<accession>A0A6P6YB55</accession>
<dbReference type="RefSeq" id="XP_027201844.1">
    <property type="nucleotide sequence ID" value="XM_027346043.1"/>
</dbReference>
<proteinExistence type="predicted"/>